<dbReference type="Pfam" id="PF01268">
    <property type="entry name" value="FTHFS"/>
    <property type="match status" value="1"/>
</dbReference>
<keyword evidence="2 8" id="KW-0554">One-carbon metabolism</keyword>
<evidence type="ECO:0000313" key="9">
    <source>
        <dbReference type="EMBL" id="SEM14745.1"/>
    </source>
</evidence>
<accession>A0A1H7W114</accession>
<dbReference type="NCBIfam" id="NF010030">
    <property type="entry name" value="PRK13505.1"/>
    <property type="match status" value="1"/>
</dbReference>
<evidence type="ECO:0000256" key="5">
    <source>
        <dbReference type="ARBA" id="ARBA00022840"/>
    </source>
</evidence>
<dbReference type="Gene3D" id="3.40.50.300">
    <property type="entry name" value="P-loop containing nucleotide triphosphate hydrolases"/>
    <property type="match status" value="1"/>
</dbReference>
<dbReference type="AlphaFoldDB" id="A0A1H7W114"/>
<evidence type="ECO:0000256" key="7">
    <source>
        <dbReference type="ARBA" id="ARBA00061363"/>
    </source>
</evidence>
<evidence type="ECO:0000256" key="1">
    <source>
        <dbReference type="ARBA" id="ARBA00004777"/>
    </source>
</evidence>
<evidence type="ECO:0000256" key="3">
    <source>
        <dbReference type="ARBA" id="ARBA00022598"/>
    </source>
</evidence>
<feature type="binding site" evidence="8">
    <location>
        <begin position="65"/>
        <end position="72"/>
    </location>
    <ligand>
        <name>ATP</name>
        <dbReference type="ChEBI" id="CHEBI:30616"/>
    </ligand>
</feature>
<keyword evidence="3 8" id="KW-0436">Ligase</keyword>
<dbReference type="UniPathway" id="UPA00193"/>
<comment type="catalytic activity">
    <reaction evidence="6 8">
        <text>(6S)-5,6,7,8-tetrahydrofolate + formate + ATP = (6R)-10-formyltetrahydrofolate + ADP + phosphate</text>
        <dbReference type="Rhea" id="RHEA:20221"/>
        <dbReference type="ChEBI" id="CHEBI:15740"/>
        <dbReference type="ChEBI" id="CHEBI:30616"/>
        <dbReference type="ChEBI" id="CHEBI:43474"/>
        <dbReference type="ChEBI" id="CHEBI:57453"/>
        <dbReference type="ChEBI" id="CHEBI:195366"/>
        <dbReference type="ChEBI" id="CHEBI:456216"/>
        <dbReference type="EC" id="6.3.4.3"/>
    </reaction>
</comment>
<dbReference type="PROSITE" id="PS00721">
    <property type="entry name" value="FTHFS_1"/>
    <property type="match status" value="1"/>
</dbReference>
<name>A0A1H7W114_9BACT</name>
<dbReference type="InterPro" id="IPR020628">
    <property type="entry name" value="Formate_THF_ligase_CS"/>
</dbReference>
<organism evidence="9 10">
    <name type="scientific">Syntrophus gentianae</name>
    <dbReference type="NCBI Taxonomy" id="43775"/>
    <lineage>
        <taxon>Bacteria</taxon>
        <taxon>Pseudomonadati</taxon>
        <taxon>Thermodesulfobacteriota</taxon>
        <taxon>Syntrophia</taxon>
        <taxon>Syntrophales</taxon>
        <taxon>Syntrophaceae</taxon>
        <taxon>Syntrophus</taxon>
    </lineage>
</organism>
<dbReference type="PROSITE" id="PS00722">
    <property type="entry name" value="FTHFS_2"/>
    <property type="match status" value="1"/>
</dbReference>
<protein>
    <recommendedName>
        <fullName evidence="8">Formate--tetrahydrofolate ligase</fullName>
        <ecNumber evidence="8">6.3.4.3</ecNumber>
    </recommendedName>
    <alternativeName>
        <fullName evidence="8">Formyltetrahydrofolate synthetase</fullName>
        <shortName evidence="8">FHS</shortName>
        <shortName evidence="8">FTHFS</shortName>
    </alternativeName>
</protein>
<dbReference type="HAMAP" id="MF_01543">
    <property type="entry name" value="FTHFS"/>
    <property type="match status" value="1"/>
</dbReference>
<evidence type="ECO:0000256" key="6">
    <source>
        <dbReference type="ARBA" id="ARBA00049033"/>
    </source>
</evidence>
<dbReference type="Gene3D" id="3.30.1510.10">
    <property type="entry name" value="Domain 2, N(10)-formyltetrahydrofolate synthetase"/>
    <property type="match status" value="1"/>
</dbReference>
<sequence>MAYQKIQQESPVQKPIADIAASIGLGEEDLETYGRYKAKIRLEAISRFSRRSDAALILVSAMTPTPAGEGKTTVSIGLAQALAKLGKSTIAALREPSLGPVFGMKGGATGGGLSRIHPVDDINLHFTNDFHAVESAHNLLSSLVDNSVFHDNPLNLDPRKITWRRVLDMNDRFLRDIVIGLGGSINGVPRETGFDIVPSSEIMAILCLSRSYTELKEKIRKILVGFTHDNRPVMTADLKVEGAVTALLKYALLPNLVQTTENVPAIVHGGPFANIAQGTNSIISTDLALRLADYVVTEAGFGFDLGAEKYFDIVAPYGGLNPQIVVLVATVRALKYHAGVAREDLDRSNPRAAVLGMANLRKHYQNIDKFHVPCIIALNRFSSDSDEEISAVIQAAEDQGMNIAPCDIFRLGGEGGLELAEKTVAILAGSPGHYRPLYNWSSPVEDKIFTVASEIYGAVSIDYQPLARRNLELINQYGFDKLPVCIAKTQQSLSDNPNLLGLPRDFIVTVREIKIASGAGFLIPITGEILRMPGLSKNPAAYQIDIDDSGNITGVSNPGEITPLT</sequence>
<evidence type="ECO:0000313" key="10">
    <source>
        <dbReference type="Proteomes" id="UP000198744"/>
    </source>
</evidence>
<gene>
    <name evidence="8" type="primary">fhs</name>
    <name evidence="9" type="ORF">SAMN04489760_10574</name>
</gene>
<dbReference type="EMBL" id="FOBS01000005">
    <property type="protein sequence ID" value="SEM14745.1"/>
    <property type="molecule type" value="Genomic_DNA"/>
</dbReference>
<dbReference type="FunFam" id="3.30.1510.10:FF:000001">
    <property type="entry name" value="Formate--tetrahydrofolate ligase"/>
    <property type="match status" value="1"/>
</dbReference>
<dbReference type="GO" id="GO:0005524">
    <property type="term" value="F:ATP binding"/>
    <property type="evidence" value="ECO:0007669"/>
    <property type="project" value="UniProtKB-UniRule"/>
</dbReference>
<proteinExistence type="inferred from homology"/>
<dbReference type="Proteomes" id="UP000198744">
    <property type="component" value="Unassembled WGS sequence"/>
</dbReference>
<dbReference type="InterPro" id="IPR027417">
    <property type="entry name" value="P-loop_NTPase"/>
</dbReference>
<evidence type="ECO:0000256" key="2">
    <source>
        <dbReference type="ARBA" id="ARBA00022563"/>
    </source>
</evidence>
<keyword evidence="10" id="KW-1185">Reference proteome</keyword>
<dbReference type="EC" id="6.3.4.3" evidence="8"/>
<dbReference type="GO" id="GO:0035999">
    <property type="term" value="P:tetrahydrofolate interconversion"/>
    <property type="evidence" value="ECO:0007669"/>
    <property type="project" value="UniProtKB-UniRule"/>
</dbReference>
<reference evidence="9 10" key="1">
    <citation type="submission" date="2016-10" db="EMBL/GenBank/DDBJ databases">
        <authorList>
            <person name="de Groot N.N."/>
        </authorList>
    </citation>
    <scope>NUCLEOTIDE SEQUENCE [LARGE SCALE GENOMIC DNA]</scope>
    <source>
        <strain evidence="9 10">DSM 8423</strain>
    </source>
</reference>
<dbReference type="RefSeq" id="WP_093882610.1">
    <property type="nucleotide sequence ID" value="NZ_FOBS01000005.1"/>
</dbReference>
<keyword evidence="5 8" id="KW-0067">ATP-binding</keyword>
<dbReference type="FunFam" id="3.10.410.10:FF:000001">
    <property type="entry name" value="Putative formate--tetrahydrofolate ligase"/>
    <property type="match status" value="1"/>
</dbReference>
<dbReference type="Gene3D" id="3.10.410.10">
    <property type="entry name" value="Formyltetrahydrofolate synthetase, domain 3"/>
    <property type="match status" value="1"/>
</dbReference>
<dbReference type="InterPro" id="IPR000559">
    <property type="entry name" value="Formate_THF_ligase"/>
</dbReference>
<dbReference type="OrthoDB" id="9761733at2"/>
<dbReference type="CDD" id="cd00477">
    <property type="entry name" value="FTHFS"/>
    <property type="match status" value="1"/>
</dbReference>
<keyword evidence="4 8" id="KW-0547">Nucleotide-binding</keyword>
<evidence type="ECO:0000256" key="8">
    <source>
        <dbReference type="HAMAP-Rule" id="MF_01543"/>
    </source>
</evidence>
<dbReference type="GO" id="GO:0004329">
    <property type="term" value="F:formate-tetrahydrofolate ligase activity"/>
    <property type="evidence" value="ECO:0007669"/>
    <property type="project" value="UniProtKB-UniRule"/>
</dbReference>
<dbReference type="SUPFAM" id="SSF52540">
    <property type="entry name" value="P-loop containing nucleoside triphosphate hydrolases"/>
    <property type="match status" value="1"/>
</dbReference>
<evidence type="ECO:0000256" key="4">
    <source>
        <dbReference type="ARBA" id="ARBA00022741"/>
    </source>
</evidence>
<comment type="pathway">
    <text evidence="1 8">One-carbon metabolism; tetrahydrofolate interconversion.</text>
</comment>
<dbReference type="STRING" id="43775.SAMN04489760_10574"/>
<comment type="similarity">
    <text evidence="7 8">Belongs to the formate--tetrahydrofolate ligase family.</text>
</comment>